<reference evidence="2 3" key="1">
    <citation type="submission" date="2018-08" db="EMBL/GenBank/DDBJ databases">
        <title>Meiothermus granaticius genome AF-68 sequencing project.</title>
        <authorList>
            <person name="Da Costa M.S."/>
            <person name="Albuquerque L."/>
            <person name="Raposo P."/>
            <person name="Froufe H.J.C."/>
            <person name="Barroso C.S."/>
            <person name="Egas C."/>
        </authorList>
    </citation>
    <scope>NUCLEOTIDE SEQUENCE [LARGE SCALE GENOMIC DNA]</scope>
    <source>
        <strain evidence="2 3">AF-68</strain>
    </source>
</reference>
<evidence type="ECO:0000313" key="3">
    <source>
        <dbReference type="Proteomes" id="UP000266178"/>
    </source>
</evidence>
<organism evidence="2 3">
    <name type="scientific">Meiothermus granaticius NBRC 107808</name>
    <dbReference type="NCBI Taxonomy" id="1227551"/>
    <lineage>
        <taxon>Bacteria</taxon>
        <taxon>Thermotogati</taxon>
        <taxon>Deinococcota</taxon>
        <taxon>Deinococci</taxon>
        <taxon>Thermales</taxon>
        <taxon>Thermaceae</taxon>
        <taxon>Meiothermus</taxon>
    </lineage>
</organism>
<gene>
    <name evidence="2" type="ORF">Mgrana_00069</name>
</gene>
<protein>
    <submittedName>
        <fullName evidence="2">Uncharacterized protein</fullName>
    </submittedName>
</protein>
<evidence type="ECO:0000256" key="1">
    <source>
        <dbReference type="SAM" id="MobiDB-lite"/>
    </source>
</evidence>
<keyword evidence="3" id="KW-1185">Reference proteome</keyword>
<feature type="region of interest" description="Disordered" evidence="1">
    <location>
        <begin position="13"/>
        <end position="33"/>
    </location>
</feature>
<name>A0A399FCM4_9DEIN</name>
<evidence type="ECO:0000313" key="2">
    <source>
        <dbReference type="EMBL" id="RIH93983.1"/>
    </source>
</evidence>
<dbReference type="AlphaFoldDB" id="A0A399FCM4"/>
<accession>A0A399FCM4</accession>
<dbReference type="EMBL" id="QWLB01000001">
    <property type="protein sequence ID" value="RIH93983.1"/>
    <property type="molecule type" value="Genomic_DNA"/>
</dbReference>
<sequence length="363" mass="39504">MYSLVAADGSKFHLGPLRETDPEPELDVTPQRTPGDPTVYYVGDFYPKASVFRLQGPLGDGVANPEQHYDLIDRLQTAISKAVYLEKRVGSRTYRLPIWDTLPKRGHARVLRYEQFHRYSTLECLLFVKWTNGRWEALPAPGGRCNQSQIGGGGYTSQTPSTLELGSSLHNTDVRFFEVIALRVVPQTPGASYDISLDDWALIGMDGAGQDERLYVYYKAYYGSDSAAIPSPTLSSTAPIYAVYAQIEFASETPVFLGDVKITGENIATSPGDLFVLISSFISDQDKTVLDDAHDLAEFLESPCEDGYVSGDDGGVTRVILSGSQLITFGGNVGVTPVISNAMPGAVSQELSVGFTLTGFQRG</sequence>
<comment type="caution">
    <text evidence="2">The sequence shown here is derived from an EMBL/GenBank/DDBJ whole genome shotgun (WGS) entry which is preliminary data.</text>
</comment>
<dbReference type="Proteomes" id="UP000266178">
    <property type="component" value="Unassembled WGS sequence"/>
</dbReference>
<proteinExistence type="predicted"/>